<keyword evidence="3" id="KW-1185">Reference proteome</keyword>
<evidence type="ECO:0000313" key="2">
    <source>
        <dbReference type="EMBL" id="OOF92066.1"/>
    </source>
</evidence>
<dbReference type="EMBL" id="KV907508">
    <property type="protein sequence ID" value="OOF92066.1"/>
    <property type="molecule type" value="Genomic_DNA"/>
</dbReference>
<feature type="compositionally biased region" description="Polar residues" evidence="1">
    <location>
        <begin position="14"/>
        <end position="23"/>
    </location>
</feature>
<name>A0A1R3RC64_ASPC5</name>
<sequence>MQDEHHPSSDGEISRSNPTKPTQVTAKLATVKDLQLQGPIGRPNVSALKLA</sequence>
<feature type="compositionally biased region" description="Basic and acidic residues" evidence="1">
    <location>
        <begin position="1"/>
        <end position="13"/>
    </location>
</feature>
<feature type="region of interest" description="Disordered" evidence="1">
    <location>
        <begin position="1"/>
        <end position="23"/>
    </location>
</feature>
<accession>A0A1R3RC64</accession>
<organism evidence="2 3">
    <name type="scientific">Aspergillus carbonarius (strain ITEM 5010)</name>
    <dbReference type="NCBI Taxonomy" id="602072"/>
    <lineage>
        <taxon>Eukaryota</taxon>
        <taxon>Fungi</taxon>
        <taxon>Dikarya</taxon>
        <taxon>Ascomycota</taxon>
        <taxon>Pezizomycotina</taxon>
        <taxon>Eurotiomycetes</taxon>
        <taxon>Eurotiomycetidae</taxon>
        <taxon>Eurotiales</taxon>
        <taxon>Aspergillaceae</taxon>
        <taxon>Aspergillus</taxon>
        <taxon>Aspergillus subgen. Circumdati</taxon>
    </lineage>
</organism>
<dbReference type="AlphaFoldDB" id="A0A1R3RC64"/>
<gene>
    <name evidence="2" type="ORF">ASPCADRAFT_210483</name>
</gene>
<protein>
    <submittedName>
        <fullName evidence="2">Uncharacterized protein</fullName>
    </submittedName>
</protein>
<dbReference type="Proteomes" id="UP000188318">
    <property type="component" value="Unassembled WGS sequence"/>
</dbReference>
<reference evidence="3" key="1">
    <citation type="journal article" date="2017" name="Genome Biol.">
        <title>Comparative genomics reveals high biological diversity and specific adaptations in the industrially and medically important fungal genus Aspergillus.</title>
        <authorList>
            <person name="de Vries R.P."/>
            <person name="Riley R."/>
            <person name="Wiebenga A."/>
            <person name="Aguilar-Osorio G."/>
            <person name="Amillis S."/>
            <person name="Uchima C.A."/>
            <person name="Anderluh G."/>
            <person name="Asadollahi M."/>
            <person name="Askin M."/>
            <person name="Barry K."/>
            <person name="Battaglia E."/>
            <person name="Bayram O."/>
            <person name="Benocci T."/>
            <person name="Braus-Stromeyer S.A."/>
            <person name="Caldana C."/>
            <person name="Canovas D."/>
            <person name="Cerqueira G.C."/>
            <person name="Chen F."/>
            <person name="Chen W."/>
            <person name="Choi C."/>
            <person name="Clum A."/>
            <person name="Dos Santos R.A."/>
            <person name="Damasio A.R."/>
            <person name="Diallinas G."/>
            <person name="Emri T."/>
            <person name="Fekete E."/>
            <person name="Flipphi M."/>
            <person name="Freyberg S."/>
            <person name="Gallo A."/>
            <person name="Gournas C."/>
            <person name="Habgood R."/>
            <person name="Hainaut M."/>
            <person name="Harispe M.L."/>
            <person name="Henrissat B."/>
            <person name="Hilden K.S."/>
            <person name="Hope R."/>
            <person name="Hossain A."/>
            <person name="Karabika E."/>
            <person name="Karaffa L."/>
            <person name="Karanyi Z."/>
            <person name="Krasevec N."/>
            <person name="Kuo A."/>
            <person name="Kusch H."/>
            <person name="LaButti K."/>
            <person name="Lagendijk E.L."/>
            <person name="Lapidus A."/>
            <person name="Levasseur A."/>
            <person name="Lindquist E."/>
            <person name="Lipzen A."/>
            <person name="Logrieco A.F."/>
            <person name="MacCabe A."/>
            <person name="Maekelae M.R."/>
            <person name="Malavazi I."/>
            <person name="Melin P."/>
            <person name="Meyer V."/>
            <person name="Mielnichuk N."/>
            <person name="Miskei M."/>
            <person name="Molnar A.P."/>
            <person name="Mule G."/>
            <person name="Ngan C.Y."/>
            <person name="Orejas M."/>
            <person name="Orosz E."/>
            <person name="Ouedraogo J.P."/>
            <person name="Overkamp K.M."/>
            <person name="Park H.-S."/>
            <person name="Perrone G."/>
            <person name="Piumi F."/>
            <person name="Punt P.J."/>
            <person name="Ram A.F."/>
            <person name="Ramon A."/>
            <person name="Rauscher S."/>
            <person name="Record E."/>
            <person name="Riano-Pachon D.M."/>
            <person name="Robert V."/>
            <person name="Roehrig J."/>
            <person name="Ruller R."/>
            <person name="Salamov A."/>
            <person name="Salih N.S."/>
            <person name="Samson R.A."/>
            <person name="Sandor E."/>
            <person name="Sanguinetti M."/>
            <person name="Schuetze T."/>
            <person name="Sepcic K."/>
            <person name="Shelest E."/>
            <person name="Sherlock G."/>
            <person name="Sophianopoulou V."/>
            <person name="Squina F.M."/>
            <person name="Sun H."/>
            <person name="Susca A."/>
            <person name="Todd R.B."/>
            <person name="Tsang A."/>
            <person name="Unkles S.E."/>
            <person name="van de Wiele N."/>
            <person name="van Rossen-Uffink D."/>
            <person name="Oliveira J.V."/>
            <person name="Vesth T.C."/>
            <person name="Visser J."/>
            <person name="Yu J.-H."/>
            <person name="Zhou M."/>
            <person name="Andersen M.R."/>
            <person name="Archer D.B."/>
            <person name="Baker S.E."/>
            <person name="Benoit I."/>
            <person name="Brakhage A.A."/>
            <person name="Braus G.H."/>
            <person name="Fischer R."/>
            <person name="Frisvad J.C."/>
            <person name="Goldman G.H."/>
            <person name="Houbraken J."/>
            <person name="Oakley B."/>
            <person name="Pocsi I."/>
            <person name="Scazzocchio C."/>
            <person name="Seiboth B."/>
            <person name="vanKuyk P.A."/>
            <person name="Wortman J."/>
            <person name="Dyer P.S."/>
            <person name="Grigoriev I.V."/>
        </authorList>
    </citation>
    <scope>NUCLEOTIDE SEQUENCE [LARGE SCALE GENOMIC DNA]</scope>
    <source>
        <strain evidence="3">ITEM 5010</strain>
    </source>
</reference>
<evidence type="ECO:0000313" key="3">
    <source>
        <dbReference type="Proteomes" id="UP000188318"/>
    </source>
</evidence>
<evidence type="ECO:0000256" key="1">
    <source>
        <dbReference type="SAM" id="MobiDB-lite"/>
    </source>
</evidence>
<dbReference type="VEuPathDB" id="FungiDB:ASPCADRAFT_210483"/>
<proteinExistence type="predicted"/>